<dbReference type="GO" id="GO:0019693">
    <property type="term" value="P:ribose phosphate metabolic process"/>
    <property type="evidence" value="ECO:0007669"/>
    <property type="project" value="TreeGrafter"/>
</dbReference>
<dbReference type="InterPro" id="IPR000086">
    <property type="entry name" value="NUDIX_hydrolase_dom"/>
</dbReference>
<protein>
    <submittedName>
        <fullName evidence="4">ADP-ribose pyrophosphatase</fullName>
    </submittedName>
</protein>
<dbReference type="PANTHER" id="PTHR11839:SF18">
    <property type="entry name" value="NUDIX HYDROLASE DOMAIN-CONTAINING PROTEIN"/>
    <property type="match status" value="1"/>
</dbReference>
<dbReference type="RefSeq" id="WP_126422866.1">
    <property type="nucleotide sequence ID" value="NZ_AP019367.1"/>
</dbReference>
<evidence type="ECO:0000259" key="3">
    <source>
        <dbReference type="PROSITE" id="PS51462"/>
    </source>
</evidence>
<dbReference type="Proteomes" id="UP000273154">
    <property type="component" value="Chromosome"/>
</dbReference>
<dbReference type="InterPro" id="IPR020084">
    <property type="entry name" value="NUDIX_hydrolase_CS"/>
</dbReference>
<reference evidence="5" key="1">
    <citation type="submission" date="2018-11" db="EMBL/GenBank/DDBJ databases">
        <title>Comparative genomics of Parolsenella catena and Libanicoccus massiliensis: Reclassification of Libanicoccus massiliensis as Parolsenella massiliensis comb. nov.</title>
        <authorList>
            <person name="Sakamoto M."/>
            <person name="Ikeyama N."/>
            <person name="Murakami T."/>
            <person name="Mori H."/>
            <person name="Yuki M."/>
            <person name="Ohkuma M."/>
        </authorList>
    </citation>
    <scope>NUCLEOTIDE SEQUENCE [LARGE SCALE GENOMIC DNA]</scope>
    <source>
        <strain evidence="5">JCM 31932</strain>
    </source>
</reference>
<dbReference type="EMBL" id="AP019367">
    <property type="protein sequence ID" value="BBH50773.1"/>
    <property type="molecule type" value="Genomic_DNA"/>
</dbReference>
<name>A0A3G9JZP7_9ACTN</name>
<dbReference type="PANTHER" id="PTHR11839">
    <property type="entry name" value="UDP/ADP-SUGAR PYROPHOSPHATASE"/>
    <property type="match status" value="1"/>
</dbReference>
<keyword evidence="2" id="KW-0378">Hydrolase</keyword>
<dbReference type="AlphaFoldDB" id="A0A3G9JZP7"/>
<dbReference type="Pfam" id="PF00293">
    <property type="entry name" value="NUDIX"/>
    <property type="match status" value="1"/>
</dbReference>
<keyword evidence="5" id="KW-1185">Reference proteome</keyword>
<evidence type="ECO:0000256" key="2">
    <source>
        <dbReference type="ARBA" id="ARBA00022801"/>
    </source>
</evidence>
<dbReference type="InterPro" id="IPR015797">
    <property type="entry name" value="NUDIX_hydrolase-like_dom_sf"/>
</dbReference>
<dbReference type="CDD" id="cd03424">
    <property type="entry name" value="NUDIX_ADPRase_Nudt5_UGPPase_Nudt14"/>
    <property type="match status" value="1"/>
</dbReference>
<organism evidence="4 5">
    <name type="scientific">Parolsenella catena</name>
    <dbReference type="NCBI Taxonomy" id="2003188"/>
    <lineage>
        <taxon>Bacteria</taxon>
        <taxon>Bacillati</taxon>
        <taxon>Actinomycetota</taxon>
        <taxon>Coriobacteriia</taxon>
        <taxon>Coriobacteriales</taxon>
        <taxon>Atopobiaceae</taxon>
        <taxon>Parolsenella</taxon>
    </lineage>
</organism>
<evidence type="ECO:0000313" key="5">
    <source>
        <dbReference type="Proteomes" id="UP000273154"/>
    </source>
</evidence>
<dbReference type="PROSITE" id="PS51462">
    <property type="entry name" value="NUDIX"/>
    <property type="match status" value="1"/>
</dbReference>
<evidence type="ECO:0000256" key="1">
    <source>
        <dbReference type="ARBA" id="ARBA00001946"/>
    </source>
</evidence>
<evidence type="ECO:0000313" key="4">
    <source>
        <dbReference type="EMBL" id="BBH50773.1"/>
    </source>
</evidence>
<dbReference type="GeneID" id="88849498"/>
<comment type="cofactor">
    <cofactor evidence="1">
        <name>Mg(2+)</name>
        <dbReference type="ChEBI" id="CHEBI:18420"/>
    </cofactor>
</comment>
<dbReference type="KEGG" id="pcat:Pcatena_13600"/>
<accession>A0A3G9JZP7</accession>
<dbReference type="GO" id="GO:0016787">
    <property type="term" value="F:hydrolase activity"/>
    <property type="evidence" value="ECO:0007669"/>
    <property type="project" value="UniProtKB-KW"/>
</dbReference>
<dbReference type="PROSITE" id="PS00893">
    <property type="entry name" value="NUDIX_BOX"/>
    <property type="match status" value="1"/>
</dbReference>
<dbReference type="OrthoDB" id="9806150at2"/>
<dbReference type="SUPFAM" id="SSF55811">
    <property type="entry name" value="Nudix"/>
    <property type="match status" value="1"/>
</dbReference>
<gene>
    <name evidence="4" type="primary">nudF</name>
    <name evidence="4" type="ORF">Pcatena_13600</name>
</gene>
<proteinExistence type="predicted"/>
<dbReference type="GO" id="GO:0006753">
    <property type="term" value="P:nucleoside phosphate metabolic process"/>
    <property type="evidence" value="ECO:0007669"/>
    <property type="project" value="TreeGrafter"/>
</dbReference>
<dbReference type="Gene3D" id="3.90.79.10">
    <property type="entry name" value="Nucleoside Triphosphate Pyrophosphohydrolase"/>
    <property type="match status" value="1"/>
</dbReference>
<sequence>MDASASKATYTEQQSLDADRFQVSVGCLRINGGEFPYSFLRIRPGVCILPVIGEGPDARTVLISQFRPATDSVQVELPAGAIDPGEQPVQTAKRELAEETGYTARELVDLGPFHPSPGATAETIHLFLARCDAHAGETHQDPSESIRGREATLAEFAALIASGEFRHGAGLAAYARAVARGLIEPPSPEKGARR</sequence>
<feature type="domain" description="Nudix hydrolase" evidence="3">
    <location>
        <begin position="41"/>
        <end position="173"/>
    </location>
</feature>